<reference evidence="2" key="2">
    <citation type="journal article" date="2023" name="BMC Genomics">
        <title>Pest status, molecular evolution, and epigenetic factors derived from the genome assembly of Frankliniella fusca, a thysanopteran phytovirus vector.</title>
        <authorList>
            <person name="Catto M.A."/>
            <person name="Labadie P.E."/>
            <person name="Jacobson A.L."/>
            <person name="Kennedy G.G."/>
            <person name="Srinivasan R."/>
            <person name="Hunt B.G."/>
        </authorList>
    </citation>
    <scope>NUCLEOTIDE SEQUENCE</scope>
    <source>
        <strain evidence="2">PL_HMW_Pooled</strain>
    </source>
</reference>
<accession>A0AAE1GQU9</accession>
<comment type="caution">
    <text evidence="2">The sequence shown here is derived from an EMBL/GenBank/DDBJ whole genome shotgun (WGS) entry which is preliminary data.</text>
</comment>
<gene>
    <name evidence="2" type="ORF">KUF71_018126</name>
</gene>
<feature type="chain" id="PRO_5041967734" evidence="1">
    <location>
        <begin position="18"/>
        <end position="101"/>
    </location>
</feature>
<keyword evidence="1" id="KW-0732">Signal</keyword>
<reference evidence="2" key="1">
    <citation type="submission" date="2021-07" db="EMBL/GenBank/DDBJ databases">
        <authorList>
            <person name="Catto M.A."/>
            <person name="Jacobson A."/>
            <person name="Kennedy G."/>
            <person name="Labadie P."/>
            <person name="Hunt B.G."/>
            <person name="Srinivasan R."/>
        </authorList>
    </citation>
    <scope>NUCLEOTIDE SEQUENCE</scope>
    <source>
        <strain evidence="2">PL_HMW_Pooled</strain>
        <tissue evidence="2">Head</tissue>
    </source>
</reference>
<feature type="signal peptide" evidence="1">
    <location>
        <begin position="1"/>
        <end position="17"/>
    </location>
</feature>
<evidence type="ECO:0000313" key="3">
    <source>
        <dbReference type="Proteomes" id="UP001219518"/>
    </source>
</evidence>
<name>A0AAE1GQU9_9NEOP</name>
<dbReference type="GO" id="GO:0016874">
    <property type="term" value="F:ligase activity"/>
    <property type="evidence" value="ECO:0007669"/>
    <property type="project" value="UniProtKB-KW"/>
</dbReference>
<keyword evidence="3" id="KW-1185">Reference proteome</keyword>
<dbReference type="Proteomes" id="UP001219518">
    <property type="component" value="Unassembled WGS sequence"/>
</dbReference>
<organism evidence="2 3">
    <name type="scientific">Frankliniella fusca</name>
    <dbReference type="NCBI Taxonomy" id="407009"/>
    <lineage>
        <taxon>Eukaryota</taxon>
        <taxon>Metazoa</taxon>
        <taxon>Ecdysozoa</taxon>
        <taxon>Arthropoda</taxon>
        <taxon>Hexapoda</taxon>
        <taxon>Insecta</taxon>
        <taxon>Pterygota</taxon>
        <taxon>Neoptera</taxon>
        <taxon>Paraneoptera</taxon>
        <taxon>Thysanoptera</taxon>
        <taxon>Terebrantia</taxon>
        <taxon>Thripoidea</taxon>
        <taxon>Thripidae</taxon>
        <taxon>Frankliniella</taxon>
    </lineage>
</organism>
<protein>
    <submittedName>
        <fullName evidence="2">UDP-N-acetylmuramate--L-alanine ligase</fullName>
    </submittedName>
</protein>
<evidence type="ECO:0000313" key="2">
    <source>
        <dbReference type="EMBL" id="KAK3907298.1"/>
    </source>
</evidence>
<proteinExistence type="predicted"/>
<evidence type="ECO:0000256" key="1">
    <source>
        <dbReference type="SAM" id="SignalP"/>
    </source>
</evidence>
<keyword evidence="2" id="KW-0436">Ligase</keyword>
<dbReference type="AlphaFoldDB" id="A0AAE1GQU9"/>
<sequence length="101" mass="11545">MYRLLLVVLALAATVYSARVDYDYADVLHRVEVCLQPLPTEWGSFAQPRKEALKDAEYKIRYGFAKEKIIEVIDERMAIYPYAIDGTMRATVDKCLNASLP</sequence>
<dbReference type="EMBL" id="JAHWGI010000005">
    <property type="protein sequence ID" value="KAK3907298.1"/>
    <property type="molecule type" value="Genomic_DNA"/>
</dbReference>